<evidence type="ECO:0000256" key="2">
    <source>
        <dbReference type="ARBA" id="ARBA00006576"/>
    </source>
</evidence>
<dbReference type="PROSITE" id="PS51747">
    <property type="entry name" value="CYT_DCMP_DEAMINASES_2"/>
    <property type="match status" value="1"/>
</dbReference>
<dbReference type="PATRIC" id="fig|85874.4.peg.914"/>
<dbReference type="InterPro" id="IPR002125">
    <property type="entry name" value="CMP_dCMP_dom"/>
</dbReference>
<keyword evidence="4" id="KW-0378">Hydrolase</keyword>
<evidence type="ECO:0000259" key="8">
    <source>
        <dbReference type="PROSITE" id="PS51747"/>
    </source>
</evidence>
<dbReference type="EMBL" id="LGFO01000212">
    <property type="protein sequence ID" value="KUK35928.1"/>
    <property type="molecule type" value="Genomic_DNA"/>
</dbReference>
<reference evidence="10" key="1">
    <citation type="journal article" date="2015" name="MBio">
        <title>Genome-Resolved Metagenomic Analysis Reveals Roles for Candidate Phyla and Other Microbial Community Members in Biogeochemical Transformations in Oil Reservoirs.</title>
        <authorList>
            <person name="Hu P."/>
            <person name="Tom L."/>
            <person name="Singh A."/>
            <person name="Thomas B.C."/>
            <person name="Baker B.J."/>
            <person name="Piceno Y.M."/>
            <person name="Andersen G.L."/>
            <person name="Banfield J.F."/>
        </authorList>
    </citation>
    <scope>NUCLEOTIDE SEQUENCE [LARGE SCALE GENOMIC DNA]</scope>
</reference>
<keyword evidence="5 7" id="KW-0862">Zinc</keyword>
<gene>
    <name evidence="9" type="ORF">XD66_1367</name>
</gene>
<evidence type="ECO:0000313" key="9">
    <source>
        <dbReference type="EMBL" id="KUK35928.1"/>
    </source>
</evidence>
<evidence type="ECO:0000256" key="7">
    <source>
        <dbReference type="PIRSR" id="PIRSR006019-2"/>
    </source>
</evidence>
<comment type="cofactor">
    <cofactor evidence="1 7">
        <name>Zn(2+)</name>
        <dbReference type="ChEBI" id="CHEBI:29105"/>
    </cofactor>
</comment>
<dbReference type="PANTHER" id="PTHR11086:SF18">
    <property type="entry name" value="DEOXYCYTIDYLATE DEAMINASE"/>
    <property type="match status" value="1"/>
</dbReference>
<dbReference type="OMA" id="HCEEVGC"/>
<dbReference type="Pfam" id="PF00383">
    <property type="entry name" value="dCMP_cyt_deam_1"/>
    <property type="match status" value="1"/>
</dbReference>
<evidence type="ECO:0000256" key="6">
    <source>
        <dbReference type="PIRSR" id="PIRSR006019-1"/>
    </source>
</evidence>
<comment type="similarity">
    <text evidence="2">Belongs to the cytidine and deoxycytidylate deaminase family.</text>
</comment>
<dbReference type="GO" id="GO:0004132">
    <property type="term" value="F:dCMP deaminase activity"/>
    <property type="evidence" value="ECO:0007669"/>
    <property type="project" value="InterPro"/>
</dbReference>
<evidence type="ECO:0000256" key="4">
    <source>
        <dbReference type="ARBA" id="ARBA00022801"/>
    </source>
</evidence>
<dbReference type="GO" id="GO:0006220">
    <property type="term" value="P:pyrimidine nucleotide metabolic process"/>
    <property type="evidence" value="ECO:0007669"/>
    <property type="project" value="InterPro"/>
</dbReference>
<name>A0A101FF72_9THEO</name>
<dbReference type="Gene3D" id="3.40.140.10">
    <property type="entry name" value="Cytidine Deaminase, domain 2"/>
    <property type="match status" value="1"/>
</dbReference>
<dbReference type="InterPro" id="IPR016193">
    <property type="entry name" value="Cytidine_deaminase-like"/>
</dbReference>
<organism evidence="9 10">
    <name type="scientific">Thermacetogenium phaeum</name>
    <dbReference type="NCBI Taxonomy" id="85874"/>
    <lineage>
        <taxon>Bacteria</taxon>
        <taxon>Bacillati</taxon>
        <taxon>Bacillota</taxon>
        <taxon>Clostridia</taxon>
        <taxon>Thermoanaerobacterales</taxon>
        <taxon>Thermoanaerobacteraceae</taxon>
        <taxon>Thermacetogenium</taxon>
    </lineage>
</organism>
<dbReference type="CDD" id="cd01286">
    <property type="entry name" value="deoxycytidylate_deaminase"/>
    <property type="match status" value="1"/>
</dbReference>
<feature type="active site" description="Proton donor" evidence="6">
    <location>
        <position position="80"/>
    </location>
</feature>
<dbReference type="InterPro" id="IPR016192">
    <property type="entry name" value="APOBEC/CMP_deaminase_Zn-bd"/>
</dbReference>
<evidence type="ECO:0000256" key="1">
    <source>
        <dbReference type="ARBA" id="ARBA00001947"/>
    </source>
</evidence>
<dbReference type="InterPro" id="IPR016473">
    <property type="entry name" value="dCMP_deaminase"/>
</dbReference>
<dbReference type="PIRSF" id="PIRSF006019">
    <property type="entry name" value="dCMP_deaminase"/>
    <property type="match status" value="1"/>
</dbReference>
<dbReference type="InterPro" id="IPR035105">
    <property type="entry name" value="Deoxycytidylate_deaminase_dom"/>
</dbReference>
<dbReference type="InterPro" id="IPR015517">
    <property type="entry name" value="dCMP_deaminase-rel"/>
</dbReference>
<accession>A0A101FF72</accession>
<feature type="binding site" evidence="7">
    <location>
        <position position="106"/>
    </location>
    <ligand>
        <name>Zn(2+)</name>
        <dbReference type="ChEBI" id="CHEBI:29105"/>
        <note>catalytic</note>
    </ligand>
</feature>
<dbReference type="GO" id="GO:0005737">
    <property type="term" value="C:cytoplasm"/>
    <property type="evidence" value="ECO:0007669"/>
    <property type="project" value="TreeGrafter"/>
</dbReference>
<protein>
    <submittedName>
        <fullName evidence="9">ComE operon protein 2</fullName>
    </submittedName>
</protein>
<evidence type="ECO:0000256" key="5">
    <source>
        <dbReference type="ARBA" id="ARBA00022833"/>
    </source>
</evidence>
<dbReference type="SUPFAM" id="SSF53927">
    <property type="entry name" value="Cytidine deaminase-like"/>
    <property type="match status" value="1"/>
</dbReference>
<dbReference type="Proteomes" id="UP000053326">
    <property type="component" value="Unassembled WGS sequence"/>
</dbReference>
<keyword evidence="3 7" id="KW-0479">Metal-binding</keyword>
<feature type="binding site" evidence="7">
    <location>
        <position position="78"/>
    </location>
    <ligand>
        <name>Zn(2+)</name>
        <dbReference type="ChEBI" id="CHEBI:29105"/>
        <note>catalytic</note>
    </ligand>
</feature>
<dbReference type="PROSITE" id="PS00903">
    <property type="entry name" value="CYT_DCMP_DEAMINASES_1"/>
    <property type="match status" value="1"/>
</dbReference>
<comment type="caution">
    <text evidence="9">The sequence shown here is derived from an EMBL/GenBank/DDBJ whole genome shotgun (WGS) entry which is preliminary data.</text>
</comment>
<sequence>MARPGWDEYFMEIARVVAKRSTCLRRQVGAVIVRDRRILCTGYNGAPAGHPHCSEVGCLRERLRVPSGERHELCRGLHAEQNAIIQAAVHGISIKGGVFFITHRPCVLCAKMICNAGIREVYFQGDYPDSLALDIFREAGVRLVRMGYVKGEDENGRNEDEGHHAPAPE</sequence>
<dbReference type="AlphaFoldDB" id="A0A101FF72"/>
<proteinExistence type="inferred from homology"/>
<dbReference type="GO" id="GO:0008270">
    <property type="term" value="F:zinc ion binding"/>
    <property type="evidence" value="ECO:0007669"/>
    <property type="project" value="InterPro"/>
</dbReference>
<evidence type="ECO:0000256" key="3">
    <source>
        <dbReference type="ARBA" id="ARBA00022723"/>
    </source>
</evidence>
<evidence type="ECO:0000313" key="10">
    <source>
        <dbReference type="Proteomes" id="UP000053326"/>
    </source>
</evidence>
<feature type="domain" description="CMP/dCMP-type deaminase" evidence="8">
    <location>
        <begin position="5"/>
        <end position="143"/>
    </location>
</feature>
<dbReference type="PANTHER" id="PTHR11086">
    <property type="entry name" value="DEOXYCYTIDYLATE DEAMINASE-RELATED"/>
    <property type="match status" value="1"/>
</dbReference>
<feature type="binding site" evidence="7">
    <location>
        <position position="109"/>
    </location>
    <ligand>
        <name>Zn(2+)</name>
        <dbReference type="ChEBI" id="CHEBI:29105"/>
        <note>catalytic</note>
    </ligand>
</feature>